<organism evidence="7 8">
    <name type="scientific">Aliivibrio finisterrensis</name>
    <dbReference type="NCBI Taxonomy" id="511998"/>
    <lineage>
        <taxon>Bacteria</taxon>
        <taxon>Pseudomonadati</taxon>
        <taxon>Pseudomonadota</taxon>
        <taxon>Gammaproteobacteria</taxon>
        <taxon>Vibrionales</taxon>
        <taxon>Vibrionaceae</taxon>
        <taxon>Aliivibrio</taxon>
    </lineage>
</organism>
<dbReference type="SUPFAM" id="SSF47413">
    <property type="entry name" value="lambda repressor-like DNA-binding domains"/>
    <property type="match status" value="1"/>
</dbReference>
<dbReference type="OrthoDB" id="5959816at2"/>
<comment type="caution">
    <text evidence="7">The sequence shown here is derived from an EMBL/GenBank/DDBJ whole genome shotgun (WGS) entry which is preliminary data.</text>
</comment>
<sequence>MKSVTYDNNPTNTNNNEKGIILANQIIPFKDRLKEAIGDTSLRSFAKDCDLSPSTVSNYLSGTTYPTLDRLAIMAEVSNASYSWLATGELVNPSYKMKNSIEVYQYDFSASAGPGCLVVSEDPVAKFELSKEWLIRQGLSGKKLAVVPVCGDSMEPTLIDEDLMLVVLIDDHKEARDGVCVIRIDDEVMVKRIQYDFMERGYHVKSDNDSYQSFFVGPEYQDRFSIIGRMARVLQRAKR</sequence>
<evidence type="ECO:0000259" key="6">
    <source>
        <dbReference type="PROSITE" id="PS50943"/>
    </source>
</evidence>
<dbReference type="InterPro" id="IPR019756">
    <property type="entry name" value="Pept_S26A_signal_pept_1_Ser-AS"/>
</dbReference>
<keyword evidence="3" id="KW-0805">Transcription regulation</keyword>
<protein>
    <submittedName>
        <fullName evidence="7">LexA family transcriptional regulator</fullName>
    </submittedName>
</protein>
<keyword evidence="5" id="KW-0804">Transcription</keyword>
<keyword evidence="4" id="KW-0238">DNA-binding</keyword>
<dbReference type="AlphaFoldDB" id="A0A4V1Z864"/>
<dbReference type="Gene3D" id="2.10.109.10">
    <property type="entry name" value="Umud Fragment, subunit A"/>
    <property type="match status" value="1"/>
</dbReference>
<reference evidence="7 8" key="1">
    <citation type="submission" date="2019-02" db="EMBL/GenBank/DDBJ databases">
        <title>Genome sequences of Aliivibrio finisterrensis strains from farmed Atlantic salmon.</title>
        <authorList>
            <person name="Bowman J.P."/>
        </authorList>
    </citation>
    <scope>NUCLEOTIDE SEQUENCE [LARGE SCALE GENOMIC DNA]</scope>
    <source>
        <strain evidence="7 8">A32</strain>
    </source>
</reference>
<dbReference type="CDD" id="cd06529">
    <property type="entry name" value="S24_LexA-like"/>
    <property type="match status" value="1"/>
</dbReference>
<dbReference type="RefSeq" id="WP_130086169.1">
    <property type="nucleotide sequence ID" value="NZ_SEZJ01000002.1"/>
</dbReference>
<evidence type="ECO:0000256" key="1">
    <source>
        <dbReference type="ARBA" id="ARBA00022670"/>
    </source>
</evidence>
<dbReference type="InterPro" id="IPR036286">
    <property type="entry name" value="LexA/Signal_pep-like_sf"/>
</dbReference>
<dbReference type="PROSITE" id="PS50943">
    <property type="entry name" value="HTH_CROC1"/>
    <property type="match status" value="1"/>
</dbReference>
<name>A0A4V1Z864_9GAMM</name>
<dbReference type="Proteomes" id="UP000293465">
    <property type="component" value="Unassembled WGS sequence"/>
</dbReference>
<dbReference type="InterPro" id="IPR010982">
    <property type="entry name" value="Lambda_DNA-bd_dom_sf"/>
</dbReference>
<dbReference type="PANTHER" id="PTHR40661:SF3">
    <property type="entry name" value="FELS-1 PROPHAGE TRANSCRIPTIONAL REGULATOR"/>
    <property type="match status" value="1"/>
</dbReference>
<dbReference type="Pfam" id="PF01381">
    <property type="entry name" value="HTH_3"/>
    <property type="match status" value="1"/>
</dbReference>
<gene>
    <name evidence="7" type="ORF">ERW49_02190</name>
</gene>
<dbReference type="GO" id="GO:0006508">
    <property type="term" value="P:proteolysis"/>
    <property type="evidence" value="ECO:0007669"/>
    <property type="project" value="UniProtKB-KW"/>
</dbReference>
<dbReference type="InterPro" id="IPR015927">
    <property type="entry name" value="Peptidase_S24_S26A/B/C"/>
</dbReference>
<evidence type="ECO:0000256" key="5">
    <source>
        <dbReference type="ARBA" id="ARBA00023163"/>
    </source>
</evidence>
<dbReference type="GO" id="GO:0016020">
    <property type="term" value="C:membrane"/>
    <property type="evidence" value="ECO:0007669"/>
    <property type="project" value="InterPro"/>
</dbReference>
<dbReference type="EMBL" id="SEZJ01000002">
    <property type="protein sequence ID" value="RYU47887.1"/>
    <property type="molecule type" value="Genomic_DNA"/>
</dbReference>
<dbReference type="InterPro" id="IPR039418">
    <property type="entry name" value="LexA-like"/>
</dbReference>
<dbReference type="GO" id="GO:0004252">
    <property type="term" value="F:serine-type endopeptidase activity"/>
    <property type="evidence" value="ECO:0007669"/>
    <property type="project" value="InterPro"/>
</dbReference>
<dbReference type="GO" id="GO:0003677">
    <property type="term" value="F:DNA binding"/>
    <property type="evidence" value="ECO:0007669"/>
    <property type="project" value="UniProtKB-KW"/>
</dbReference>
<dbReference type="Gene3D" id="1.10.260.40">
    <property type="entry name" value="lambda repressor-like DNA-binding domains"/>
    <property type="match status" value="1"/>
</dbReference>
<dbReference type="InterPro" id="IPR001387">
    <property type="entry name" value="Cro/C1-type_HTH"/>
</dbReference>
<dbReference type="Pfam" id="PF00717">
    <property type="entry name" value="Peptidase_S24"/>
    <property type="match status" value="1"/>
</dbReference>
<keyword evidence="2" id="KW-0378">Hydrolase</keyword>
<dbReference type="SUPFAM" id="SSF51306">
    <property type="entry name" value="LexA/Signal peptidase"/>
    <property type="match status" value="1"/>
</dbReference>
<evidence type="ECO:0000256" key="2">
    <source>
        <dbReference type="ARBA" id="ARBA00022801"/>
    </source>
</evidence>
<dbReference type="CDD" id="cd00093">
    <property type="entry name" value="HTH_XRE"/>
    <property type="match status" value="1"/>
</dbReference>
<evidence type="ECO:0000256" key="3">
    <source>
        <dbReference type="ARBA" id="ARBA00023015"/>
    </source>
</evidence>
<dbReference type="GeneID" id="56273826"/>
<proteinExistence type="predicted"/>
<evidence type="ECO:0000313" key="7">
    <source>
        <dbReference type="EMBL" id="RYU47887.1"/>
    </source>
</evidence>
<evidence type="ECO:0000313" key="8">
    <source>
        <dbReference type="Proteomes" id="UP000293465"/>
    </source>
</evidence>
<dbReference type="SMART" id="SM00530">
    <property type="entry name" value="HTH_XRE"/>
    <property type="match status" value="1"/>
</dbReference>
<feature type="domain" description="HTH cro/C1-type" evidence="6">
    <location>
        <begin position="41"/>
        <end position="85"/>
    </location>
</feature>
<accession>A0A4V1Z864</accession>
<keyword evidence="1" id="KW-0645">Protease</keyword>
<dbReference type="PROSITE" id="PS00501">
    <property type="entry name" value="SPASE_I_1"/>
    <property type="match status" value="1"/>
</dbReference>
<evidence type="ECO:0000256" key="4">
    <source>
        <dbReference type="ARBA" id="ARBA00023125"/>
    </source>
</evidence>
<dbReference type="PANTHER" id="PTHR40661">
    <property type="match status" value="1"/>
</dbReference>